<feature type="transmembrane region" description="Helical" evidence="1">
    <location>
        <begin position="243"/>
        <end position="262"/>
    </location>
</feature>
<gene>
    <name evidence="2" type="ORF">GLV81_10450</name>
</gene>
<keyword evidence="1" id="KW-1133">Transmembrane helix</keyword>
<keyword evidence="3" id="KW-1185">Reference proteome</keyword>
<dbReference type="EMBL" id="CP046566">
    <property type="protein sequence ID" value="QGW28462.1"/>
    <property type="molecule type" value="Genomic_DNA"/>
</dbReference>
<feature type="transmembrane region" description="Helical" evidence="1">
    <location>
        <begin position="274"/>
        <end position="293"/>
    </location>
</feature>
<accession>A0A6I6GNE8</accession>
<reference evidence="2 3" key="1">
    <citation type="submission" date="2019-11" db="EMBL/GenBank/DDBJ databases">
        <authorList>
            <person name="Im W.T."/>
        </authorList>
    </citation>
    <scope>NUCLEOTIDE SEQUENCE [LARGE SCALE GENOMIC DNA]</scope>
    <source>
        <strain evidence="2 3">SB-02</strain>
    </source>
</reference>
<feature type="transmembrane region" description="Helical" evidence="1">
    <location>
        <begin position="313"/>
        <end position="335"/>
    </location>
</feature>
<dbReference type="RefSeq" id="WP_157478817.1">
    <property type="nucleotide sequence ID" value="NZ_CP046566.1"/>
</dbReference>
<organism evidence="2 3">
    <name type="scientific">Phnomibacter ginsenosidimutans</name>
    <dbReference type="NCBI Taxonomy" id="2676868"/>
    <lineage>
        <taxon>Bacteria</taxon>
        <taxon>Pseudomonadati</taxon>
        <taxon>Bacteroidota</taxon>
        <taxon>Chitinophagia</taxon>
        <taxon>Chitinophagales</taxon>
        <taxon>Chitinophagaceae</taxon>
        <taxon>Phnomibacter</taxon>
    </lineage>
</organism>
<dbReference type="Proteomes" id="UP000426027">
    <property type="component" value="Chromosome"/>
</dbReference>
<evidence type="ECO:0000313" key="3">
    <source>
        <dbReference type="Proteomes" id="UP000426027"/>
    </source>
</evidence>
<evidence type="ECO:0000256" key="1">
    <source>
        <dbReference type="SAM" id="Phobius"/>
    </source>
</evidence>
<dbReference type="KEGG" id="fls:GLV81_10450"/>
<name>A0A6I6GNE8_9BACT</name>
<sequence length="346" mass="40332">MSSPIWEGTMTSSAFTSKDINILSENIQIKIDKDFKTAKFIVEYTIQSDLTGRQIPLLFYAQDYKDSFFVWVDNQRVNIQNIPEKYTHFNNSPFSGFSGLKDDDNRKNERDEVTIYWWENSGFVYKLNDLKYFETDIAKGIHKVRVEYTANVWTDISGWIKEYSFRYSLTPAKFWKSFGVLNISVEQNGSVRQLSTNIGQPVEKAFQAKSSWTFSKLPDEYLEFSYTPKANNLAKALITIQPFGLSIIAGILLFALHCFFVLKYRRQFINKKYSPVVILGSLVIPFLILLSYIYSYELIDNVIGENAGRHHGYVFLVIVFYPILLPIYWTIVWLLDRKQKRKMVTA</sequence>
<proteinExistence type="predicted"/>
<keyword evidence="1" id="KW-0812">Transmembrane</keyword>
<dbReference type="AlphaFoldDB" id="A0A6I6GNE8"/>
<protein>
    <submittedName>
        <fullName evidence="2">Uncharacterized protein</fullName>
    </submittedName>
</protein>
<evidence type="ECO:0000313" key="2">
    <source>
        <dbReference type="EMBL" id="QGW28462.1"/>
    </source>
</evidence>
<keyword evidence="1" id="KW-0472">Membrane</keyword>